<feature type="non-terminal residue" evidence="1">
    <location>
        <position position="1"/>
    </location>
</feature>
<proteinExistence type="predicted"/>
<evidence type="ECO:0000313" key="2">
    <source>
        <dbReference type="Proteomes" id="UP000241769"/>
    </source>
</evidence>
<organism evidence="1 2">
    <name type="scientific">Planoprotostelium fungivorum</name>
    <dbReference type="NCBI Taxonomy" id="1890364"/>
    <lineage>
        <taxon>Eukaryota</taxon>
        <taxon>Amoebozoa</taxon>
        <taxon>Evosea</taxon>
        <taxon>Variosea</taxon>
        <taxon>Cavosteliida</taxon>
        <taxon>Cavosteliaceae</taxon>
        <taxon>Planoprotostelium</taxon>
    </lineage>
</organism>
<keyword evidence="2" id="KW-1185">Reference proteome</keyword>
<accession>A0A2P6MNS1</accession>
<protein>
    <submittedName>
        <fullName evidence="1">Uncharacterized protein</fullName>
    </submittedName>
</protein>
<gene>
    <name evidence="1" type="ORF">PROFUN_16810</name>
</gene>
<dbReference type="Proteomes" id="UP000241769">
    <property type="component" value="Unassembled WGS sequence"/>
</dbReference>
<dbReference type="EMBL" id="MDYQ01000621">
    <property type="protein sequence ID" value="PRP73347.1"/>
    <property type="molecule type" value="Genomic_DNA"/>
</dbReference>
<evidence type="ECO:0000313" key="1">
    <source>
        <dbReference type="EMBL" id="PRP73347.1"/>
    </source>
</evidence>
<reference evidence="1 2" key="1">
    <citation type="journal article" date="2018" name="Genome Biol. Evol.">
        <title>Multiple Roots of Fruiting Body Formation in Amoebozoa.</title>
        <authorList>
            <person name="Hillmann F."/>
            <person name="Forbes G."/>
            <person name="Novohradska S."/>
            <person name="Ferling I."/>
            <person name="Riege K."/>
            <person name="Groth M."/>
            <person name="Westermann M."/>
            <person name="Marz M."/>
            <person name="Spaller T."/>
            <person name="Winckler T."/>
            <person name="Schaap P."/>
            <person name="Glockner G."/>
        </authorList>
    </citation>
    <scope>NUCLEOTIDE SEQUENCE [LARGE SCALE GENOMIC DNA]</scope>
    <source>
        <strain evidence="1 2">Jena</strain>
    </source>
</reference>
<comment type="caution">
    <text evidence="1">The sequence shown here is derived from an EMBL/GenBank/DDBJ whole genome shotgun (WGS) entry which is preliminary data.</text>
</comment>
<dbReference type="InParanoid" id="A0A2P6MNS1"/>
<dbReference type="AlphaFoldDB" id="A0A2P6MNS1"/>
<name>A0A2P6MNS1_9EUKA</name>
<sequence>EASSLENSCTTLYWLAELYQTSTNFFPMGDVGPLRDIVIEDVQGVALLATTVQSYWLGGNHLRRERIGQCIREILLLPSRDHLVIVQDFDIGIIFHLCAIIDEDIPYVRVGGNVSELDLTLSLRTRCKIILTQVIIPDLNTAFEGDLNPEEKAEQDQRKRENKKVHIHKGQLNKGVLLKAFSIRLSKVTLPRDIETKLGTIITTLPTKELASLRDVVVSDERIERERLVSATKTVVELRGTLERATKLGEKIAASCGQTRKLDIKPLTVEEWNTLRTALVATLSNHSRPTNDTPVNFAEDKITMDDSEYSRLILFEPIFEKEA</sequence>